<keyword evidence="4" id="KW-1185">Reference proteome</keyword>
<keyword evidence="3" id="KW-0547">Nucleotide-binding</keyword>
<feature type="compositionally biased region" description="Low complexity" evidence="1">
    <location>
        <begin position="201"/>
        <end position="215"/>
    </location>
</feature>
<dbReference type="GO" id="GO:0006508">
    <property type="term" value="P:proteolysis"/>
    <property type="evidence" value="ECO:0007669"/>
    <property type="project" value="UniProtKB-KW"/>
</dbReference>
<feature type="transmembrane region" description="Helical" evidence="2">
    <location>
        <begin position="137"/>
        <end position="164"/>
    </location>
</feature>
<keyword evidence="3" id="KW-0378">Hydrolase</keyword>
<name>A0AAV4LUG1_BABCB</name>
<evidence type="ECO:0000313" key="4">
    <source>
        <dbReference type="Proteomes" id="UP001497744"/>
    </source>
</evidence>
<dbReference type="GO" id="GO:0008233">
    <property type="term" value="F:peptidase activity"/>
    <property type="evidence" value="ECO:0007669"/>
    <property type="project" value="UniProtKB-KW"/>
</dbReference>
<comment type="caution">
    <text evidence="3">The sequence shown here is derived from an EMBL/GenBank/DDBJ whole genome shotgun (WGS) entry which is preliminary data.</text>
</comment>
<evidence type="ECO:0000256" key="2">
    <source>
        <dbReference type="SAM" id="Phobius"/>
    </source>
</evidence>
<keyword evidence="3" id="KW-0067">ATP-binding</keyword>
<feature type="compositionally biased region" description="Basic and acidic residues" evidence="1">
    <location>
        <begin position="177"/>
        <end position="189"/>
    </location>
</feature>
<evidence type="ECO:0000313" key="3">
    <source>
        <dbReference type="EMBL" id="GIX63593.1"/>
    </source>
</evidence>
<keyword evidence="3" id="KW-0645">Protease</keyword>
<dbReference type="GeneID" id="94195074"/>
<protein>
    <submittedName>
        <fullName evidence="3">ATP-dependent Clp protease ATP-binding subunit ClpA</fullName>
    </submittedName>
</protein>
<proteinExistence type="predicted"/>
<keyword evidence="2" id="KW-0472">Membrane</keyword>
<gene>
    <name evidence="3" type="ORF">BcabD6B2_30280</name>
</gene>
<dbReference type="AlphaFoldDB" id="A0AAV4LUG1"/>
<feature type="region of interest" description="Disordered" evidence="1">
    <location>
        <begin position="171"/>
        <end position="224"/>
    </location>
</feature>
<dbReference type="EMBL" id="BPLF01000002">
    <property type="protein sequence ID" value="GIX63593.1"/>
    <property type="molecule type" value="Genomic_DNA"/>
</dbReference>
<sequence length="886" mass="92422">MIKYTLCGRVGGVCGRRAAAARAGLWRPRCRFVADGGRQDVAARRAVLSQEIGRLRALLSHTSDDLSFIHAESVREHIDAIRRELKDRTDESVADIAGRMAEGAATYHETLVKYVDNRDLYNQAAQTKVTNDSNIKYGIVGVSLMCVFGSLALSLHPVFLFAGLRRRRLHIPPRVPPEPHERREDRQHGEVPAGQQELQTADGPAAARDGGAAVGAREKGRPEWRGKADIGALAGQSDAFLGFAAFTGAPEEGNRREEDRPVPDEAQRAAKVVRSLVPVGQVPVEGGVGRLGVVEALVEVGGGVPEEARDVYAEGLASRLRGDHGRKVLAFDGLGERLAQRAHSVLQVDDVHRDGVGNLNRRLGFELLLTREPGLHGVETERLGHEGVLDDVAVLGVVLASANARNHGHAAEALGSGQNLGDQEEAGADAAVLVGSGILDGLAVGHHDAVDVQLADECAALQTAELGNGGVVASVVAQPQPQEAVDLGLVLALAGQQQLAHVGHVGAPDDGRVRDVANDAVQTDPGVDGAFHAHHEVHEQIRVDVEVGHEFALLVPLLNARKGRDLARVNLPLVGLQGLVAQDQGEHLEVHRGVAGGEVGHQVDVHLVAVFLQQVESPGGVAQGVAAVHVVEDLVVGVLDAQLDASAAEVAQDPDLVRGDSVGAGLEREANDAALRPDVHVLLGREGLPGAARLEGRGEYVGGVVEVAAELLLVLPGVAAPGASQHQNLDLVNDVPVAVEGHGAVIELLHGVKVVLVGAQHGGFGGEVAAGLAGLVRAVVAVGGTAEVAGGGQDGDHNNAGIGPDRLVAQQLLHVRVVLHRLGCGLLARAAVGGAGDGRGRGTALLRGALQLHEALEDFALGRTDVELPPQPGHDRIQLVLVHGVF</sequence>
<dbReference type="RefSeq" id="XP_067715662.1">
    <property type="nucleotide sequence ID" value="XM_067859561.1"/>
</dbReference>
<accession>A0AAV4LUG1</accession>
<organism evidence="3 4">
    <name type="scientific">Babesia caballi</name>
    <dbReference type="NCBI Taxonomy" id="5871"/>
    <lineage>
        <taxon>Eukaryota</taxon>
        <taxon>Sar</taxon>
        <taxon>Alveolata</taxon>
        <taxon>Apicomplexa</taxon>
        <taxon>Aconoidasida</taxon>
        <taxon>Piroplasmida</taxon>
        <taxon>Babesiidae</taxon>
        <taxon>Babesia</taxon>
    </lineage>
</organism>
<keyword evidence="2" id="KW-1133">Transmembrane helix</keyword>
<dbReference type="Proteomes" id="UP001497744">
    <property type="component" value="Unassembled WGS sequence"/>
</dbReference>
<evidence type="ECO:0000256" key="1">
    <source>
        <dbReference type="SAM" id="MobiDB-lite"/>
    </source>
</evidence>
<dbReference type="GO" id="GO:0005524">
    <property type="term" value="F:ATP binding"/>
    <property type="evidence" value="ECO:0007669"/>
    <property type="project" value="UniProtKB-KW"/>
</dbReference>
<reference evidence="3 4" key="1">
    <citation type="submission" date="2021-06" db="EMBL/GenBank/DDBJ databases">
        <title>Genome sequence of Babesia caballi.</title>
        <authorList>
            <person name="Yamagishi J."/>
            <person name="Kidaka T."/>
            <person name="Ochi A."/>
        </authorList>
    </citation>
    <scope>NUCLEOTIDE SEQUENCE [LARGE SCALE GENOMIC DNA]</scope>
    <source>
        <strain evidence="3">USDA-D6B2</strain>
    </source>
</reference>
<keyword evidence="2" id="KW-0812">Transmembrane</keyword>